<sequence length="106" mass="12543">MSYNSYQSFPLDLDALLEKAHLRLFAKPRLNHRDHSWWMRWKSIEVALYGVGKREEGKKERSRGWSLMLTQVHEPSSTDSSNARDLRHQLTNANRNFKEVLGWTET</sequence>
<protein>
    <submittedName>
        <fullName evidence="1">Uncharacterized protein</fullName>
    </submittedName>
</protein>
<evidence type="ECO:0000313" key="1">
    <source>
        <dbReference type="EMBL" id="CAL1360929.1"/>
    </source>
</evidence>
<keyword evidence="2" id="KW-1185">Reference proteome</keyword>
<dbReference type="Proteomes" id="UP001497516">
    <property type="component" value="Chromosome 10"/>
</dbReference>
<dbReference type="AlphaFoldDB" id="A0AAV2CXX0"/>
<evidence type="ECO:0000313" key="2">
    <source>
        <dbReference type="Proteomes" id="UP001497516"/>
    </source>
</evidence>
<accession>A0AAV2CXX0</accession>
<organism evidence="1 2">
    <name type="scientific">Linum trigynum</name>
    <dbReference type="NCBI Taxonomy" id="586398"/>
    <lineage>
        <taxon>Eukaryota</taxon>
        <taxon>Viridiplantae</taxon>
        <taxon>Streptophyta</taxon>
        <taxon>Embryophyta</taxon>
        <taxon>Tracheophyta</taxon>
        <taxon>Spermatophyta</taxon>
        <taxon>Magnoliopsida</taxon>
        <taxon>eudicotyledons</taxon>
        <taxon>Gunneridae</taxon>
        <taxon>Pentapetalae</taxon>
        <taxon>rosids</taxon>
        <taxon>fabids</taxon>
        <taxon>Malpighiales</taxon>
        <taxon>Linaceae</taxon>
        <taxon>Linum</taxon>
    </lineage>
</organism>
<name>A0AAV2CXX0_9ROSI</name>
<gene>
    <name evidence="1" type="ORF">LTRI10_LOCUS8330</name>
</gene>
<reference evidence="1 2" key="1">
    <citation type="submission" date="2024-04" db="EMBL/GenBank/DDBJ databases">
        <authorList>
            <person name="Fracassetti M."/>
        </authorList>
    </citation>
    <scope>NUCLEOTIDE SEQUENCE [LARGE SCALE GENOMIC DNA]</scope>
</reference>
<proteinExistence type="predicted"/>
<dbReference type="EMBL" id="OZ034814">
    <property type="protein sequence ID" value="CAL1360929.1"/>
    <property type="molecule type" value="Genomic_DNA"/>
</dbReference>